<feature type="domain" description="RING-type" evidence="5">
    <location>
        <begin position="198"/>
        <end position="238"/>
    </location>
</feature>
<keyword evidence="2 4" id="KW-0863">Zinc-finger</keyword>
<evidence type="ECO:0000256" key="2">
    <source>
        <dbReference type="ARBA" id="ARBA00022771"/>
    </source>
</evidence>
<dbReference type="InterPro" id="IPR001841">
    <property type="entry name" value="Znf_RING"/>
</dbReference>
<dbReference type="PANTHER" id="PTHR17550">
    <property type="entry name" value="E3 UBIQUITIN-PROTEIN LIGASE TTC3"/>
    <property type="match status" value="1"/>
</dbReference>
<proteinExistence type="predicted"/>
<dbReference type="PANTHER" id="PTHR17550:SF4">
    <property type="entry name" value="E3 UBIQUITIN-PROTEIN LIGASE TTC3"/>
    <property type="match status" value="1"/>
</dbReference>
<name>A0A7L2Y0W7_9PASS</name>
<accession>A0A7L2Y0W7</accession>
<dbReference type="SUPFAM" id="SSF57850">
    <property type="entry name" value="RING/U-box"/>
    <property type="match status" value="1"/>
</dbReference>
<dbReference type="PROSITE" id="PS50089">
    <property type="entry name" value="ZF_RING_2"/>
    <property type="match status" value="1"/>
</dbReference>
<dbReference type="InterPro" id="IPR013083">
    <property type="entry name" value="Znf_RING/FYVE/PHD"/>
</dbReference>
<organism evidence="6 7">
    <name type="scientific">Erpornis zantholeuca</name>
    <dbReference type="NCBI Taxonomy" id="1112836"/>
    <lineage>
        <taxon>Eukaryota</taxon>
        <taxon>Metazoa</taxon>
        <taxon>Chordata</taxon>
        <taxon>Craniata</taxon>
        <taxon>Vertebrata</taxon>
        <taxon>Euteleostomi</taxon>
        <taxon>Archelosauria</taxon>
        <taxon>Archosauria</taxon>
        <taxon>Dinosauria</taxon>
        <taxon>Saurischia</taxon>
        <taxon>Theropoda</taxon>
        <taxon>Coelurosauria</taxon>
        <taxon>Aves</taxon>
        <taxon>Neognathae</taxon>
        <taxon>Neoaves</taxon>
        <taxon>Telluraves</taxon>
        <taxon>Australaves</taxon>
        <taxon>Passeriformes</taxon>
        <taxon>Sylvioidea</taxon>
        <taxon>Timaliidae</taxon>
        <taxon>Erpornis</taxon>
    </lineage>
</organism>
<dbReference type="Gene3D" id="3.30.40.10">
    <property type="entry name" value="Zinc/RING finger domain, C3HC4 (zinc finger)"/>
    <property type="match status" value="1"/>
</dbReference>
<dbReference type="CDD" id="cd16481">
    <property type="entry name" value="RING-H2_TTC3"/>
    <property type="match status" value="1"/>
</dbReference>
<keyword evidence="1" id="KW-0479">Metal-binding</keyword>
<keyword evidence="3" id="KW-0862">Zinc</keyword>
<protein>
    <submittedName>
        <fullName evidence="6">DZIP3 ligase</fullName>
    </submittedName>
</protein>
<dbReference type="OrthoDB" id="9906618at2759"/>
<dbReference type="EMBL" id="VZTN01029742">
    <property type="protein sequence ID" value="NXS87599.1"/>
    <property type="molecule type" value="Genomic_DNA"/>
</dbReference>
<keyword evidence="7" id="KW-1185">Reference proteome</keyword>
<dbReference type="GO" id="GO:0016874">
    <property type="term" value="F:ligase activity"/>
    <property type="evidence" value="ECO:0007669"/>
    <property type="project" value="UniProtKB-KW"/>
</dbReference>
<dbReference type="SMART" id="SM00184">
    <property type="entry name" value="RING"/>
    <property type="match status" value="1"/>
</dbReference>
<evidence type="ECO:0000256" key="1">
    <source>
        <dbReference type="ARBA" id="ARBA00022723"/>
    </source>
</evidence>
<reference evidence="6 7" key="1">
    <citation type="submission" date="2019-09" db="EMBL/GenBank/DDBJ databases">
        <title>Bird 10,000 Genomes (B10K) Project - Family phase.</title>
        <authorList>
            <person name="Zhang G."/>
        </authorList>
    </citation>
    <scope>NUCLEOTIDE SEQUENCE [LARGE SCALE GENOMIC DNA]</scope>
    <source>
        <strain evidence="6">B10K-DU-002-58</strain>
        <tissue evidence="6">Muscle</tissue>
    </source>
</reference>
<evidence type="ECO:0000256" key="4">
    <source>
        <dbReference type="PROSITE-ProRule" id="PRU00175"/>
    </source>
</evidence>
<dbReference type="GO" id="GO:0008270">
    <property type="term" value="F:zinc ion binding"/>
    <property type="evidence" value="ECO:0007669"/>
    <property type="project" value="UniProtKB-KW"/>
</dbReference>
<dbReference type="Proteomes" id="UP000545329">
    <property type="component" value="Unassembled WGS sequence"/>
</dbReference>
<evidence type="ECO:0000313" key="6">
    <source>
        <dbReference type="EMBL" id="NXS87599.1"/>
    </source>
</evidence>
<evidence type="ECO:0000259" key="5">
    <source>
        <dbReference type="PROSITE" id="PS50089"/>
    </source>
</evidence>
<comment type="caution">
    <text evidence="6">The sequence shown here is derived from an EMBL/GenBank/DDBJ whole genome shotgun (WGS) entry which is preliminary data.</text>
</comment>
<evidence type="ECO:0000256" key="3">
    <source>
        <dbReference type="ARBA" id="ARBA00022833"/>
    </source>
</evidence>
<evidence type="ECO:0000313" key="7">
    <source>
        <dbReference type="Proteomes" id="UP000545329"/>
    </source>
</evidence>
<feature type="non-terminal residue" evidence="6">
    <location>
        <position position="269"/>
    </location>
</feature>
<dbReference type="AlphaFoldDB" id="A0A7L2Y0W7"/>
<feature type="non-terminal residue" evidence="6">
    <location>
        <position position="1"/>
    </location>
</feature>
<sequence>EAQRKLQEIRQHFTRPPDQSLLLWLYECWFAGANTKVFLNSSAARHLGDLSWDLAVDSAIARGTGTVSLWTRLVASVREVYTADEVMVYRDRWNTRLEGVHYLTELTMMDILYWNSRNAGYLDNPDKAYCTARIWEAFTKSAPPFFAKALSLIAWKRNLKVVKLKAFIWDYRRNSSLSPDSYVEIQPKRYAASSDDPCTICHEELSRNTCELECGHEFHRECIRPWLQEHSSTCPICRDYAVLPTDVPERPAWNNSKRYKGKAWKRAVF</sequence>
<keyword evidence="6" id="KW-0436">Ligase</keyword>
<gene>
    <name evidence="6" type="primary">Dzip3_1</name>
    <name evidence="6" type="ORF">ERPZAN_R14577</name>
</gene>
<dbReference type="Pfam" id="PF13639">
    <property type="entry name" value="zf-RING_2"/>
    <property type="match status" value="1"/>
</dbReference>